<organism evidence="2 3">
    <name type="scientific">Polyporus arcularius HHB13444</name>
    <dbReference type="NCBI Taxonomy" id="1314778"/>
    <lineage>
        <taxon>Eukaryota</taxon>
        <taxon>Fungi</taxon>
        <taxon>Dikarya</taxon>
        <taxon>Basidiomycota</taxon>
        <taxon>Agaricomycotina</taxon>
        <taxon>Agaricomycetes</taxon>
        <taxon>Polyporales</taxon>
        <taxon>Polyporaceae</taxon>
        <taxon>Polyporus</taxon>
    </lineage>
</organism>
<keyword evidence="3" id="KW-1185">Reference proteome</keyword>
<evidence type="ECO:0000313" key="3">
    <source>
        <dbReference type="Proteomes" id="UP000308197"/>
    </source>
</evidence>
<name>A0A5C3PUR5_9APHY</name>
<evidence type="ECO:0000313" key="2">
    <source>
        <dbReference type="EMBL" id="TFK92419.1"/>
    </source>
</evidence>
<proteinExistence type="predicted"/>
<sequence>TLPSRTAAERNVQTELRDIVDDLLRKKTAAQRSLTDENGSLRAEVSFLKQTLLQASSQPGSETGEVVAALEHERALRQNAEESRTATGKYLAEQVLALSKQNQMLETELRDFTHGREFWEAKAIAALERCEALEAENLQVKTQLNALARKQSSTVTEQVSYVLREVAEERDRLKRLEELEHPLAGRT</sequence>
<feature type="non-terminal residue" evidence="2">
    <location>
        <position position="1"/>
    </location>
</feature>
<keyword evidence="1" id="KW-0175">Coiled coil</keyword>
<feature type="non-terminal residue" evidence="2">
    <location>
        <position position="187"/>
    </location>
</feature>
<dbReference type="EMBL" id="ML210999">
    <property type="protein sequence ID" value="TFK92419.1"/>
    <property type="molecule type" value="Genomic_DNA"/>
</dbReference>
<gene>
    <name evidence="2" type="ORF">K466DRAFT_438548</name>
</gene>
<dbReference type="Proteomes" id="UP000308197">
    <property type="component" value="Unassembled WGS sequence"/>
</dbReference>
<protein>
    <submittedName>
        <fullName evidence="2">Uncharacterized protein</fullName>
    </submittedName>
</protein>
<dbReference type="AlphaFoldDB" id="A0A5C3PUR5"/>
<feature type="coiled-coil region" evidence="1">
    <location>
        <begin position="116"/>
        <end position="150"/>
    </location>
</feature>
<accession>A0A5C3PUR5</accession>
<reference evidence="2 3" key="1">
    <citation type="journal article" date="2019" name="Nat. Ecol. Evol.">
        <title>Megaphylogeny resolves global patterns of mushroom evolution.</title>
        <authorList>
            <person name="Varga T."/>
            <person name="Krizsan K."/>
            <person name="Foldi C."/>
            <person name="Dima B."/>
            <person name="Sanchez-Garcia M."/>
            <person name="Sanchez-Ramirez S."/>
            <person name="Szollosi G.J."/>
            <person name="Szarkandi J.G."/>
            <person name="Papp V."/>
            <person name="Albert L."/>
            <person name="Andreopoulos W."/>
            <person name="Angelini C."/>
            <person name="Antonin V."/>
            <person name="Barry K.W."/>
            <person name="Bougher N.L."/>
            <person name="Buchanan P."/>
            <person name="Buyck B."/>
            <person name="Bense V."/>
            <person name="Catcheside P."/>
            <person name="Chovatia M."/>
            <person name="Cooper J."/>
            <person name="Damon W."/>
            <person name="Desjardin D."/>
            <person name="Finy P."/>
            <person name="Geml J."/>
            <person name="Haridas S."/>
            <person name="Hughes K."/>
            <person name="Justo A."/>
            <person name="Karasinski D."/>
            <person name="Kautmanova I."/>
            <person name="Kiss B."/>
            <person name="Kocsube S."/>
            <person name="Kotiranta H."/>
            <person name="LaButti K.M."/>
            <person name="Lechner B.E."/>
            <person name="Liimatainen K."/>
            <person name="Lipzen A."/>
            <person name="Lukacs Z."/>
            <person name="Mihaltcheva S."/>
            <person name="Morgado L.N."/>
            <person name="Niskanen T."/>
            <person name="Noordeloos M.E."/>
            <person name="Ohm R.A."/>
            <person name="Ortiz-Santana B."/>
            <person name="Ovrebo C."/>
            <person name="Racz N."/>
            <person name="Riley R."/>
            <person name="Savchenko A."/>
            <person name="Shiryaev A."/>
            <person name="Soop K."/>
            <person name="Spirin V."/>
            <person name="Szebenyi C."/>
            <person name="Tomsovsky M."/>
            <person name="Tulloss R.E."/>
            <person name="Uehling J."/>
            <person name="Grigoriev I.V."/>
            <person name="Vagvolgyi C."/>
            <person name="Papp T."/>
            <person name="Martin F.M."/>
            <person name="Miettinen O."/>
            <person name="Hibbett D.S."/>
            <person name="Nagy L.G."/>
        </authorList>
    </citation>
    <scope>NUCLEOTIDE SEQUENCE [LARGE SCALE GENOMIC DNA]</scope>
    <source>
        <strain evidence="2 3">HHB13444</strain>
    </source>
</reference>
<dbReference type="InParanoid" id="A0A5C3PUR5"/>
<evidence type="ECO:0000256" key="1">
    <source>
        <dbReference type="SAM" id="Coils"/>
    </source>
</evidence>